<feature type="compositionally biased region" description="Low complexity" evidence="10">
    <location>
        <begin position="152"/>
        <end position="169"/>
    </location>
</feature>
<dbReference type="GO" id="GO:0003677">
    <property type="term" value="F:DNA binding"/>
    <property type="evidence" value="ECO:0007669"/>
    <property type="project" value="UniProtKB-UniRule"/>
</dbReference>
<keyword evidence="4 9" id="KW-0805">Transcription regulation</keyword>
<evidence type="ECO:0000256" key="4">
    <source>
        <dbReference type="ARBA" id="ARBA00023015"/>
    </source>
</evidence>
<evidence type="ECO:0000313" key="13">
    <source>
        <dbReference type="Proteomes" id="UP001229421"/>
    </source>
</evidence>
<evidence type="ECO:0000256" key="7">
    <source>
        <dbReference type="ARBA" id="ARBA00023242"/>
    </source>
</evidence>
<dbReference type="PROSITE" id="PS50884">
    <property type="entry name" value="ZF_DOF_2"/>
    <property type="match status" value="1"/>
</dbReference>
<sequence length="345" mass="37372">MVFSSVPPYLDHHNWHHQLHQSNHQGTGGVAGTSSVGENPNLPPPPPPPHPGGGGGVGGGEGTIRPGSMVDRARLAKIPLPEPGLNCPRCDSTNTKFCYFNNYNLTQPRHFCKTCRRYWTRGGALRNVPVGGGCRRNKRSSKARGSKSPRQSGPKSVSVSPPRSSSENVTNTHLSRPPSLHLPFMSSLSQFGGFGGNLSSNLGAFQPQSDQMPNFQMGNGNNNFNNILSIGSGENWRLPFLPGFEVPNNTNNLFNYQSEGVEVVDPASTPSLVGGDIRLEHKSGIDNNPHSDHDPSVKQEENRGLNLPRQFLGMLGNTNQQSWSANSWPDQFPGVNISTSTTHFL</sequence>
<evidence type="ECO:0000256" key="2">
    <source>
        <dbReference type="ARBA" id="ARBA00022771"/>
    </source>
</evidence>
<evidence type="ECO:0000256" key="5">
    <source>
        <dbReference type="ARBA" id="ARBA00023125"/>
    </source>
</evidence>
<evidence type="ECO:0000256" key="10">
    <source>
        <dbReference type="SAM" id="MobiDB-lite"/>
    </source>
</evidence>
<keyword evidence="5 8" id="KW-0238">DNA-binding</keyword>
<dbReference type="GO" id="GO:0003700">
    <property type="term" value="F:DNA-binding transcription factor activity"/>
    <property type="evidence" value="ECO:0007669"/>
    <property type="project" value="UniProtKB-UniRule"/>
</dbReference>
<organism evidence="12 13">
    <name type="scientific">Tagetes erecta</name>
    <name type="common">African marigold</name>
    <dbReference type="NCBI Taxonomy" id="13708"/>
    <lineage>
        <taxon>Eukaryota</taxon>
        <taxon>Viridiplantae</taxon>
        <taxon>Streptophyta</taxon>
        <taxon>Embryophyta</taxon>
        <taxon>Tracheophyta</taxon>
        <taxon>Spermatophyta</taxon>
        <taxon>Magnoliopsida</taxon>
        <taxon>eudicotyledons</taxon>
        <taxon>Gunneridae</taxon>
        <taxon>Pentapetalae</taxon>
        <taxon>asterids</taxon>
        <taxon>campanulids</taxon>
        <taxon>Asterales</taxon>
        <taxon>Asteraceae</taxon>
        <taxon>Asteroideae</taxon>
        <taxon>Heliantheae alliance</taxon>
        <taxon>Tageteae</taxon>
        <taxon>Tagetes</taxon>
    </lineage>
</organism>
<evidence type="ECO:0000256" key="3">
    <source>
        <dbReference type="ARBA" id="ARBA00022833"/>
    </source>
</evidence>
<evidence type="ECO:0000256" key="8">
    <source>
        <dbReference type="PROSITE-ProRule" id="PRU00071"/>
    </source>
</evidence>
<evidence type="ECO:0000256" key="6">
    <source>
        <dbReference type="ARBA" id="ARBA00023163"/>
    </source>
</evidence>
<proteinExistence type="predicted"/>
<feature type="compositionally biased region" description="Gly residues" evidence="10">
    <location>
        <begin position="52"/>
        <end position="62"/>
    </location>
</feature>
<keyword evidence="3 9" id="KW-0862">Zinc</keyword>
<dbReference type="GO" id="GO:0005634">
    <property type="term" value="C:nucleus"/>
    <property type="evidence" value="ECO:0007669"/>
    <property type="project" value="UniProtKB-SubCell"/>
</dbReference>
<dbReference type="Pfam" id="PF02701">
    <property type="entry name" value="Zn_ribbon_Dof"/>
    <property type="match status" value="1"/>
</dbReference>
<reference evidence="12" key="1">
    <citation type="journal article" date="2023" name="bioRxiv">
        <title>Improved chromosome-level genome assembly for marigold (Tagetes erecta).</title>
        <authorList>
            <person name="Jiang F."/>
            <person name="Yuan L."/>
            <person name="Wang S."/>
            <person name="Wang H."/>
            <person name="Xu D."/>
            <person name="Wang A."/>
            <person name="Fan W."/>
        </authorList>
    </citation>
    <scope>NUCLEOTIDE SEQUENCE</scope>
    <source>
        <strain evidence="12">WSJ</strain>
        <tissue evidence="12">Leaf</tissue>
    </source>
</reference>
<evidence type="ECO:0000256" key="9">
    <source>
        <dbReference type="RuleBase" id="RU369094"/>
    </source>
</evidence>
<keyword evidence="6 9" id="KW-0804">Transcription</keyword>
<evidence type="ECO:0000313" key="12">
    <source>
        <dbReference type="EMBL" id="KAK1412813.1"/>
    </source>
</evidence>
<evidence type="ECO:0000259" key="11">
    <source>
        <dbReference type="PROSITE" id="PS50884"/>
    </source>
</evidence>
<feature type="region of interest" description="Disordered" evidence="10">
    <location>
        <begin position="281"/>
        <end position="302"/>
    </location>
</feature>
<dbReference type="AlphaFoldDB" id="A0AAD8JZD0"/>
<gene>
    <name evidence="12" type="ORF">QVD17_34336</name>
</gene>
<feature type="compositionally biased region" description="Pro residues" evidence="10">
    <location>
        <begin position="41"/>
        <end position="51"/>
    </location>
</feature>
<dbReference type="Proteomes" id="UP001229421">
    <property type="component" value="Unassembled WGS sequence"/>
</dbReference>
<feature type="domain" description="Dof-type" evidence="11">
    <location>
        <begin position="85"/>
        <end position="139"/>
    </location>
</feature>
<keyword evidence="13" id="KW-1185">Reference proteome</keyword>
<keyword evidence="2 8" id="KW-0863">Zinc-finger</keyword>
<comment type="function">
    <text evidence="9">Transcription factor that binds specifically to a 5'-AA[AG]G-3' consensus core sequence.</text>
</comment>
<keyword evidence="1 9" id="KW-0479">Metal-binding</keyword>
<dbReference type="InterPro" id="IPR003851">
    <property type="entry name" value="Znf_Dof"/>
</dbReference>
<feature type="region of interest" description="Disordered" evidence="10">
    <location>
        <begin position="126"/>
        <end position="178"/>
    </location>
</feature>
<comment type="caution">
    <text evidence="12">The sequence shown here is derived from an EMBL/GenBank/DDBJ whole genome shotgun (WGS) entry which is preliminary data.</text>
</comment>
<dbReference type="PROSITE" id="PS01361">
    <property type="entry name" value="ZF_DOF_1"/>
    <property type="match status" value="1"/>
</dbReference>
<feature type="compositionally biased region" description="Basic residues" evidence="10">
    <location>
        <begin position="135"/>
        <end position="147"/>
    </location>
</feature>
<dbReference type="EMBL" id="JAUHHV010000009">
    <property type="protein sequence ID" value="KAK1412813.1"/>
    <property type="molecule type" value="Genomic_DNA"/>
</dbReference>
<feature type="region of interest" description="Disordered" evidence="10">
    <location>
        <begin position="19"/>
        <end position="67"/>
    </location>
</feature>
<dbReference type="InterPro" id="IPR045174">
    <property type="entry name" value="Dof"/>
</dbReference>
<protein>
    <recommendedName>
        <fullName evidence="9">Dof zinc finger protein</fullName>
    </recommendedName>
</protein>
<dbReference type="PANTHER" id="PTHR31992:SF191">
    <property type="entry name" value="DOF ZINC FINGER PROTEIN"/>
    <property type="match status" value="1"/>
</dbReference>
<keyword evidence="7 8" id="KW-0539">Nucleus</keyword>
<dbReference type="PANTHER" id="PTHR31992">
    <property type="entry name" value="DOF ZINC FINGER PROTEIN DOF1.4-RELATED"/>
    <property type="match status" value="1"/>
</dbReference>
<evidence type="ECO:0000256" key="1">
    <source>
        <dbReference type="ARBA" id="ARBA00022723"/>
    </source>
</evidence>
<dbReference type="GO" id="GO:0008270">
    <property type="term" value="F:zinc ion binding"/>
    <property type="evidence" value="ECO:0007669"/>
    <property type="project" value="UniProtKB-KW"/>
</dbReference>
<accession>A0AAD8JZD0</accession>
<comment type="subcellular location">
    <subcellularLocation>
        <location evidence="8 9">Nucleus</location>
    </subcellularLocation>
</comment>
<name>A0AAD8JZD0_TARER</name>